<organism evidence="1 2">
    <name type="scientific">Oceanobacillus kimchii</name>
    <dbReference type="NCBI Taxonomy" id="746691"/>
    <lineage>
        <taxon>Bacteria</taxon>
        <taxon>Bacillati</taxon>
        <taxon>Bacillota</taxon>
        <taxon>Bacilli</taxon>
        <taxon>Bacillales</taxon>
        <taxon>Bacillaceae</taxon>
        <taxon>Oceanobacillus</taxon>
    </lineage>
</organism>
<keyword evidence="2" id="KW-1185">Reference proteome</keyword>
<proteinExistence type="predicted"/>
<gene>
    <name evidence="1" type="ORF">MACH08_40470</name>
</gene>
<protein>
    <recommendedName>
        <fullName evidence="3">DUF402 domain-containing protein</fullName>
    </recommendedName>
</protein>
<evidence type="ECO:0000313" key="2">
    <source>
        <dbReference type="Proteomes" id="UP001275436"/>
    </source>
</evidence>
<dbReference type="RefSeq" id="WP_317958512.1">
    <property type="nucleotide sequence ID" value="NZ_BSKO01000002.1"/>
</dbReference>
<dbReference type="EMBL" id="BSKO01000002">
    <property type="protein sequence ID" value="GLO68263.1"/>
    <property type="molecule type" value="Genomic_DNA"/>
</dbReference>
<sequence>MSVFSVQNEKRGGQFFNITVFTNIKPKLLFENLTSIRFKINLKSNEVYWKGEDEKQFIISPFRHQNRNGLNGYRIYSNYPISTILYLFDGALGWIHELKVSGVESEVSLTKTRKEHLNEMISHPSLQMIDTRGIFIKDDISIILLQDKIVLQRRSKLKKLNNELKKIEAAMDLLLPSKHDLFSFLEEDEKAV</sequence>
<dbReference type="Proteomes" id="UP001275436">
    <property type="component" value="Unassembled WGS sequence"/>
</dbReference>
<reference evidence="1 2" key="1">
    <citation type="submission" date="2023-02" db="EMBL/GenBank/DDBJ databases">
        <title>Oceanobacillus kimchii IFOP_LL358 isolated form Alexandrium catenella lab strain.</title>
        <authorList>
            <person name="Gajardo G."/>
            <person name="Ueki S."/>
            <person name="Maruyama F."/>
        </authorList>
    </citation>
    <scope>NUCLEOTIDE SEQUENCE [LARGE SCALE GENOMIC DNA]</scope>
    <source>
        <strain evidence="1 2">IFOP_LL358</strain>
    </source>
</reference>
<evidence type="ECO:0008006" key="3">
    <source>
        <dbReference type="Google" id="ProtNLM"/>
    </source>
</evidence>
<evidence type="ECO:0000313" key="1">
    <source>
        <dbReference type="EMBL" id="GLO68263.1"/>
    </source>
</evidence>
<name>A0ABQ5TR87_9BACI</name>
<comment type="caution">
    <text evidence="1">The sequence shown here is derived from an EMBL/GenBank/DDBJ whole genome shotgun (WGS) entry which is preliminary data.</text>
</comment>
<accession>A0ABQ5TR87</accession>